<sequence length="923" mass="101197">MDGTFLQPARQVALSLNVDPDSGLTTTQAKYARQKYALPEEPPTPLFDLILDQFKDQLTLILLVSAFVSFVLALFEEDGSWSAFVDPVVIMTILVLNAIVGVKQEKGAEESIAALSEYATAETKVWRNQTMTKIKPADLVPGDIVFLSVGDSVPADCRIYEIHSHSLMVDQSILTGESESVPKDTKPIRDPRAVKQDQTNMLFSGTTVTVGQCKAIVVLTGTKTAIGDIHKSITEQISEPTPMKQKLDEFGEMLAKVITVICVLVWLINIPNFKDPSHGSWIRGAIYYFKIAIALAVAAIPEGLAVVITTCLALGTKKMAKRHAIVRNLPSVETLGSTNVICSDKTGTLTSNTMCVSNYVVLDQSGELLQYKVTGDDFTPMGEIIDAYGKEVVLPAQKSFVTQAIAQVSSLCNFAELTFNDAKNLYGYIGDPMEAALKAMVEKLGTPKPVDNNTSFTPANDYYESKYSRLETFEFSRDRKCMSVVVKAGGSKSLLVKGAPEIVIGKCTSYVHDYNDGISYRMMDESVSKTLIDAAAEYGRQGLRVIAMAMKEDITDGDIKSAVETEKFYLVEQNLRFVGFIGIRDPPRRGVANSVSVCKQAGIRVIMATGDGIETAEAIARQTNIIHEDEDAKGLIYTGRQFGELSQDERQKVAKTARVFARVEPIHKSMLVDCLQASGDVVAMTGDGVNDAPALKKADIGVAMGAGTDVAKLAADMVLADGNFSTIEAAVEEGRAIYCNAKQFIRYLISSNIGEVASIFLTVLLGLPEALIPVQLLWVNLVTDGLPATALGFNPPDNEIMIRPPRPRSEPIVSKWLFFRYMIVGLYVGAATVLGYVWVFVFYSNGPQITYNQLSHFHSCPKSFPEIGCEIFTNHHAIHDWEEWKMVIYTSIPVILIDEVLKGCERAFILPHREAKDDEKKNK</sequence>
<dbReference type="InterPro" id="IPR001757">
    <property type="entry name" value="P_typ_ATPase"/>
</dbReference>
<keyword evidence="7 15" id="KW-0067">ATP-binding</keyword>
<evidence type="ECO:0000259" key="16">
    <source>
        <dbReference type="SMART" id="SM00831"/>
    </source>
</evidence>
<dbReference type="InterPro" id="IPR023299">
    <property type="entry name" value="ATPase_P-typ_cyto_dom_N"/>
</dbReference>
<comment type="subcellular location">
    <subcellularLocation>
        <location evidence="1">Endomembrane system</location>
        <topology evidence="1">Multi-pass membrane protein</topology>
    </subcellularLocation>
    <subcellularLocation>
        <location evidence="15">Membrane</location>
        <topology evidence="15">Multi-pass membrane protein</topology>
    </subcellularLocation>
</comment>
<keyword evidence="5 15" id="KW-0547">Nucleotide-binding</keyword>
<evidence type="ECO:0000256" key="5">
    <source>
        <dbReference type="ARBA" id="ARBA00022741"/>
    </source>
</evidence>
<comment type="caution">
    <text evidence="17">The sequence shown here is derived from an EMBL/GenBank/DDBJ whole genome shotgun (WGS) entry which is preliminary data.</text>
</comment>
<accession>A0A642V2H2</accession>
<evidence type="ECO:0000256" key="11">
    <source>
        <dbReference type="ARBA" id="ARBA00023065"/>
    </source>
</evidence>
<dbReference type="GO" id="GO:0016020">
    <property type="term" value="C:membrane"/>
    <property type="evidence" value="ECO:0007669"/>
    <property type="project" value="UniProtKB-SubCell"/>
</dbReference>
<evidence type="ECO:0000256" key="1">
    <source>
        <dbReference type="ARBA" id="ARBA00004127"/>
    </source>
</evidence>
<dbReference type="Gene3D" id="3.40.1110.10">
    <property type="entry name" value="Calcium-transporting ATPase, cytoplasmic domain N"/>
    <property type="match status" value="1"/>
</dbReference>
<dbReference type="Gene3D" id="3.40.50.1000">
    <property type="entry name" value="HAD superfamily/HAD-like"/>
    <property type="match status" value="1"/>
</dbReference>
<dbReference type="Pfam" id="PF00690">
    <property type="entry name" value="Cation_ATPase_N"/>
    <property type="match status" value="1"/>
</dbReference>
<keyword evidence="9" id="KW-1278">Translocase</keyword>
<dbReference type="Pfam" id="PF00122">
    <property type="entry name" value="E1-E2_ATPase"/>
    <property type="match status" value="1"/>
</dbReference>
<dbReference type="InterPro" id="IPR023298">
    <property type="entry name" value="ATPase_P-typ_TM_dom_sf"/>
</dbReference>
<keyword evidence="4 15" id="KW-0812">Transmembrane</keyword>
<keyword evidence="11 15" id="KW-0406">Ion transport</keyword>
<feature type="transmembrane region" description="Helical" evidence="15">
    <location>
        <begin position="756"/>
        <end position="778"/>
    </location>
</feature>
<keyword evidence="8" id="KW-0460">Magnesium</keyword>
<feature type="transmembrane region" description="Helical" evidence="15">
    <location>
        <begin position="285"/>
        <end position="314"/>
    </location>
</feature>
<evidence type="ECO:0000313" key="17">
    <source>
        <dbReference type="EMBL" id="KAA8911176.1"/>
    </source>
</evidence>
<evidence type="ECO:0000256" key="6">
    <source>
        <dbReference type="ARBA" id="ARBA00022837"/>
    </source>
</evidence>
<dbReference type="Pfam" id="PF00689">
    <property type="entry name" value="Cation_ATPase_C"/>
    <property type="match status" value="1"/>
</dbReference>
<keyword evidence="18" id="KW-1185">Reference proteome</keyword>
<keyword evidence="6 15" id="KW-0106">Calcium</keyword>
<evidence type="ECO:0000256" key="9">
    <source>
        <dbReference type="ARBA" id="ARBA00022967"/>
    </source>
</evidence>
<feature type="transmembrane region" description="Helical" evidence="15">
    <location>
        <begin position="818"/>
        <end position="843"/>
    </location>
</feature>
<dbReference type="Pfam" id="PF08282">
    <property type="entry name" value="Hydrolase_3"/>
    <property type="match status" value="1"/>
</dbReference>
<gene>
    <name evidence="17" type="ORF">TRICI_003898</name>
</gene>
<evidence type="ECO:0000256" key="8">
    <source>
        <dbReference type="ARBA" id="ARBA00022842"/>
    </source>
</evidence>
<dbReference type="GO" id="GO:0012505">
    <property type="term" value="C:endomembrane system"/>
    <property type="evidence" value="ECO:0007669"/>
    <property type="project" value="UniProtKB-SubCell"/>
</dbReference>
<evidence type="ECO:0000256" key="7">
    <source>
        <dbReference type="ARBA" id="ARBA00022840"/>
    </source>
</evidence>
<dbReference type="InterPro" id="IPR023214">
    <property type="entry name" value="HAD_sf"/>
</dbReference>
<evidence type="ECO:0000313" key="18">
    <source>
        <dbReference type="Proteomes" id="UP000761534"/>
    </source>
</evidence>
<evidence type="ECO:0000256" key="14">
    <source>
        <dbReference type="ARBA" id="ARBA00048694"/>
    </source>
</evidence>
<feature type="transmembrane region" description="Helical" evidence="15">
    <location>
        <begin position="253"/>
        <end position="273"/>
    </location>
</feature>
<dbReference type="InterPro" id="IPR004014">
    <property type="entry name" value="ATPase_P-typ_cation-transptr_N"/>
</dbReference>
<evidence type="ECO:0000256" key="10">
    <source>
        <dbReference type="ARBA" id="ARBA00022989"/>
    </source>
</evidence>
<evidence type="ECO:0000256" key="3">
    <source>
        <dbReference type="ARBA" id="ARBA00022568"/>
    </source>
</evidence>
<dbReference type="SUPFAM" id="SSF81660">
    <property type="entry name" value="Metal cation-transporting ATPase, ATP-binding domain N"/>
    <property type="match status" value="1"/>
</dbReference>
<dbReference type="SUPFAM" id="SSF81653">
    <property type="entry name" value="Calcium ATPase, transduction domain A"/>
    <property type="match status" value="1"/>
</dbReference>
<comment type="similarity">
    <text evidence="13 15">Belongs to the cation transport ATPase (P-type) (TC 3.A.3) family.</text>
</comment>
<dbReference type="NCBIfam" id="TIGR01116">
    <property type="entry name" value="ATPase-IIA1_Ca"/>
    <property type="match status" value="1"/>
</dbReference>
<dbReference type="InterPro" id="IPR018303">
    <property type="entry name" value="ATPase_P-typ_P_site"/>
</dbReference>
<dbReference type="PANTHER" id="PTHR42861">
    <property type="entry name" value="CALCIUM-TRANSPORTING ATPASE"/>
    <property type="match status" value="1"/>
</dbReference>
<dbReference type="PROSITE" id="PS00154">
    <property type="entry name" value="ATPASE_E1_E2"/>
    <property type="match status" value="1"/>
</dbReference>
<dbReference type="FunFam" id="3.40.50.1000:FF:000028">
    <property type="entry name" value="Calcium-transporting P-type ATPase, putative"/>
    <property type="match status" value="1"/>
</dbReference>
<dbReference type="SFLD" id="SFLDS00003">
    <property type="entry name" value="Haloacid_Dehalogenase"/>
    <property type="match status" value="1"/>
</dbReference>
<keyword evidence="10 15" id="KW-1133">Transmembrane helix</keyword>
<protein>
    <recommendedName>
        <fullName evidence="15">Calcium-transporting ATPase</fullName>
        <ecNumber evidence="15">7.2.2.10</ecNumber>
    </recommendedName>
</protein>
<dbReference type="SMART" id="SM00831">
    <property type="entry name" value="Cation_ATPase_N"/>
    <property type="match status" value="1"/>
</dbReference>
<dbReference type="SFLD" id="SFLDG00002">
    <property type="entry name" value="C1.7:_P-type_atpase_like"/>
    <property type="match status" value="1"/>
</dbReference>
<keyword evidence="12 15" id="KW-0472">Membrane</keyword>
<dbReference type="EMBL" id="SWFS01000291">
    <property type="protein sequence ID" value="KAA8911176.1"/>
    <property type="molecule type" value="Genomic_DNA"/>
</dbReference>
<feature type="transmembrane region" description="Helical" evidence="15">
    <location>
        <begin position="81"/>
        <end position="102"/>
    </location>
</feature>
<keyword evidence="2 15" id="KW-0813">Transport</keyword>
<comment type="function">
    <text evidence="15">Catalyzes the hydrolysis of ATP coupled with the transport of calcium.</text>
</comment>
<dbReference type="GO" id="GO:0005384">
    <property type="term" value="F:manganese ion transmembrane transporter activity"/>
    <property type="evidence" value="ECO:0007669"/>
    <property type="project" value="UniProtKB-ARBA"/>
</dbReference>
<dbReference type="InterPro" id="IPR005782">
    <property type="entry name" value="P-type_ATPase_IIA"/>
</dbReference>
<dbReference type="InterPro" id="IPR059000">
    <property type="entry name" value="ATPase_P-type_domA"/>
</dbReference>
<dbReference type="Gene3D" id="2.70.150.10">
    <property type="entry name" value="Calcium-transporting ATPase, cytoplasmic transduction domain A"/>
    <property type="match status" value="1"/>
</dbReference>
<dbReference type="InterPro" id="IPR006068">
    <property type="entry name" value="ATPase_P-typ_cation-transptr_C"/>
</dbReference>
<dbReference type="GO" id="GO:0005524">
    <property type="term" value="F:ATP binding"/>
    <property type="evidence" value="ECO:0007669"/>
    <property type="project" value="UniProtKB-KW"/>
</dbReference>
<dbReference type="Proteomes" id="UP000761534">
    <property type="component" value="Unassembled WGS sequence"/>
</dbReference>
<reference evidence="17" key="1">
    <citation type="journal article" date="2019" name="G3 (Bethesda)">
        <title>Genome Assemblies of Two Rare Opportunistic Yeast Pathogens: Diutina rugosa (syn. Candida rugosa) and Trichomonascus ciferrii (syn. Candida ciferrii).</title>
        <authorList>
            <person name="Mixao V."/>
            <person name="Saus E."/>
            <person name="Hansen A.P."/>
            <person name="Lass-Florl C."/>
            <person name="Gabaldon T."/>
        </authorList>
    </citation>
    <scope>NUCLEOTIDE SEQUENCE</scope>
    <source>
        <strain evidence="17">CBS 4856</strain>
    </source>
</reference>
<proteinExistence type="inferred from homology"/>
<dbReference type="NCBIfam" id="TIGR01494">
    <property type="entry name" value="ATPase_P-type"/>
    <property type="match status" value="3"/>
</dbReference>
<dbReference type="PRINTS" id="PR00120">
    <property type="entry name" value="HATPASE"/>
</dbReference>
<feature type="domain" description="Cation-transporting P-type ATPase N-terminal" evidence="16">
    <location>
        <begin position="3"/>
        <end position="74"/>
    </location>
</feature>
<evidence type="ECO:0000256" key="2">
    <source>
        <dbReference type="ARBA" id="ARBA00022448"/>
    </source>
</evidence>
<dbReference type="SUPFAM" id="SSF81665">
    <property type="entry name" value="Calcium ATPase, transmembrane domain M"/>
    <property type="match status" value="1"/>
</dbReference>
<dbReference type="OrthoDB" id="3352408at2759"/>
<dbReference type="EC" id="7.2.2.10" evidence="15"/>
<comment type="catalytic activity">
    <reaction evidence="14 15">
        <text>Ca(2+)(in) + ATP + H2O = Ca(2+)(out) + ADP + phosphate + H(+)</text>
        <dbReference type="Rhea" id="RHEA:18105"/>
        <dbReference type="ChEBI" id="CHEBI:15377"/>
        <dbReference type="ChEBI" id="CHEBI:15378"/>
        <dbReference type="ChEBI" id="CHEBI:29108"/>
        <dbReference type="ChEBI" id="CHEBI:30616"/>
        <dbReference type="ChEBI" id="CHEBI:43474"/>
        <dbReference type="ChEBI" id="CHEBI:456216"/>
        <dbReference type="EC" id="7.2.2.10"/>
    </reaction>
</comment>
<dbReference type="InterPro" id="IPR036412">
    <property type="entry name" value="HAD-like_sf"/>
</dbReference>
<dbReference type="Pfam" id="PF13246">
    <property type="entry name" value="Cation_ATPase"/>
    <property type="match status" value="1"/>
</dbReference>
<dbReference type="Gene3D" id="1.20.1110.10">
    <property type="entry name" value="Calcium-transporting ATPase, transmembrane domain"/>
    <property type="match status" value="1"/>
</dbReference>
<dbReference type="InterPro" id="IPR008250">
    <property type="entry name" value="ATPase_P-typ_transduc_dom_A_sf"/>
</dbReference>
<keyword evidence="3 15" id="KW-0109">Calcium transport</keyword>
<dbReference type="SUPFAM" id="SSF56784">
    <property type="entry name" value="HAD-like"/>
    <property type="match status" value="1"/>
</dbReference>
<dbReference type="AlphaFoldDB" id="A0A642V2H2"/>
<evidence type="ECO:0000256" key="12">
    <source>
        <dbReference type="ARBA" id="ARBA00023136"/>
    </source>
</evidence>
<dbReference type="VEuPathDB" id="FungiDB:TRICI_003898"/>
<name>A0A642V2H2_9ASCO</name>
<dbReference type="GO" id="GO:0005388">
    <property type="term" value="F:P-type calcium transporter activity"/>
    <property type="evidence" value="ECO:0007669"/>
    <property type="project" value="UniProtKB-EC"/>
</dbReference>
<evidence type="ECO:0000256" key="4">
    <source>
        <dbReference type="ARBA" id="ARBA00022692"/>
    </source>
</evidence>
<evidence type="ECO:0000256" key="13">
    <source>
        <dbReference type="ARBA" id="ARBA00038148"/>
    </source>
</evidence>
<dbReference type="GO" id="GO:0016887">
    <property type="term" value="F:ATP hydrolysis activity"/>
    <property type="evidence" value="ECO:0007669"/>
    <property type="project" value="InterPro"/>
</dbReference>
<dbReference type="SFLD" id="SFLDF00027">
    <property type="entry name" value="p-type_atpase"/>
    <property type="match status" value="1"/>
</dbReference>
<dbReference type="FunFam" id="3.40.50.1000:FF:000001">
    <property type="entry name" value="Phospholipid-transporting ATPase IC"/>
    <property type="match status" value="1"/>
</dbReference>
<organism evidence="17 18">
    <name type="scientific">Trichomonascus ciferrii</name>
    <dbReference type="NCBI Taxonomy" id="44093"/>
    <lineage>
        <taxon>Eukaryota</taxon>
        <taxon>Fungi</taxon>
        <taxon>Dikarya</taxon>
        <taxon>Ascomycota</taxon>
        <taxon>Saccharomycotina</taxon>
        <taxon>Dipodascomycetes</taxon>
        <taxon>Dipodascales</taxon>
        <taxon>Trichomonascaceae</taxon>
        <taxon>Trichomonascus</taxon>
        <taxon>Trichomonascus ciferrii complex</taxon>
    </lineage>
</organism>
<comment type="caution">
    <text evidence="15">Lacks conserved residue(s) required for the propagation of feature annotation.</text>
</comment>
<dbReference type="FunFam" id="2.70.150.10:FF:000014">
    <property type="entry name" value="Calcium-transporting ATPase, putative"/>
    <property type="match status" value="1"/>
</dbReference>
<dbReference type="PRINTS" id="PR00119">
    <property type="entry name" value="CATATPASE"/>
</dbReference>
<dbReference type="InterPro" id="IPR044492">
    <property type="entry name" value="P_typ_ATPase_HD_dom"/>
</dbReference>
<feature type="transmembrane region" description="Helical" evidence="15">
    <location>
        <begin position="58"/>
        <end position="75"/>
    </location>
</feature>
<evidence type="ECO:0000256" key="15">
    <source>
        <dbReference type="RuleBase" id="RU361146"/>
    </source>
</evidence>
<dbReference type="FunFam" id="1.20.1110.10:FF:000065">
    <property type="entry name" value="Sarcoplasmic/endoplasmic reticulum calcium ATPase 1"/>
    <property type="match status" value="2"/>
</dbReference>